<dbReference type="InParanoid" id="Q7RC33"/>
<sequence>MLSCQMATYLYSSLIAPLQKKKKKKIIIIIVKLKKNCPIWNNFILFEICILKEKTIKL</sequence>
<proteinExistence type="predicted"/>
<protein>
    <submittedName>
        <fullName evidence="1">Uncharacterized protein</fullName>
    </submittedName>
</protein>
<organism evidence="1 2">
    <name type="scientific">Plasmodium yoelii yoelii</name>
    <dbReference type="NCBI Taxonomy" id="73239"/>
    <lineage>
        <taxon>Eukaryota</taxon>
        <taxon>Sar</taxon>
        <taxon>Alveolata</taxon>
        <taxon>Apicomplexa</taxon>
        <taxon>Aconoidasida</taxon>
        <taxon>Haemosporida</taxon>
        <taxon>Plasmodiidae</taxon>
        <taxon>Plasmodium</taxon>
        <taxon>Plasmodium (Vinckeia)</taxon>
    </lineage>
</organism>
<name>Q7RC33_PLAYO</name>
<dbReference type="AlphaFoldDB" id="Q7RC33"/>
<gene>
    <name evidence="1" type="ORF">PY05951</name>
</gene>
<dbReference type="EMBL" id="AABL01001956">
    <property type="protein sequence ID" value="EAA18078.1"/>
    <property type="molecule type" value="Genomic_DNA"/>
</dbReference>
<dbReference type="PaxDb" id="73239-Q7RC33"/>
<evidence type="ECO:0000313" key="1">
    <source>
        <dbReference type="EMBL" id="EAA18078.1"/>
    </source>
</evidence>
<keyword evidence="2" id="KW-1185">Reference proteome</keyword>
<evidence type="ECO:0000313" key="2">
    <source>
        <dbReference type="Proteomes" id="UP000008553"/>
    </source>
</evidence>
<comment type="caution">
    <text evidence="1">The sequence shown here is derived from an EMBL/GenBank/DDBJ whole genome shotgun (WGS) entry which is preliminary data.</text>
</comment>
<dbReference type="Proteomes" id="UP000008553">
    <property type="component" value="Unassembled WGS sequence"/>
</dbReference>
<reference evidence="1 2" key="1">
    <citation type="journal article" date="2002" name="Nature">
        <title>Genome sequence and comparative analysis of the model rodent malaria parasite Plasmodium yoelii yoelii.</title>
        <authorList>
            <person name="Carlton J.M."/>
            <person name="Angiuoli S.V."/>
            <person name="Suh B.B."/>
            <person name="Kooij T.W."/>
            <person name="Pertea M."/>
            <person name="Silva J.C."/>
            <person name="Ermolaeva M.D."/>
            <person name="Allen J.E."/>
            <person name="Selengut J.D."/>
            <person name="Koo H.L."/>
            <person name="Peterson J.D."/>
            <person name="Pop M."/>
            <person name="Kosack D.S."/>
            <person name="Shumway M.F."/>
            <person name="Bidwell S.L."/>
            <person name="Shallom S.J."/>
            <person name="van Aken S.E."/>
            <person name="Riedmuller S.B."/>
            <person name="Feldblyum T.V."/>
            <person name="Cho J.K."/>
            <person name="Quackenbush J."/>
            <person name="Sedegah M."/>
            <person name="Shoaibi A."/>
            <person name="Cummings L.M."/>
            <person name="Florens L."/>
            <person name="Yates J.R."/>
            <person name="Raine J.D."/>
            <person name="Sinden R.E."/>
            <person name="Harris M.A."/>
            <person name="Cunningham D.A."/>
            <person name="Preiser P.R."/>
            <person name="Bergman L.W."/>
            <person name="Vaidya A.B."/>
            <person name="van Lin L.H."/>
            <person name="Janse C.J."/>
            <person name="Waters A.P."/>
            <person name="Smith H.O."/>
            <person name="White O.R."/>
            <person name="Salzberg S.L."/>
            <person name="Venter J.C."/>
            <person name="Fraser C.M."/>
            <person name="Hoffman S.L."/>
            <person name="Gardner M.J."/>
            <person name="Carucci D.J."/>
        </authorList>
    </citation>
    <scope>NUCLEOTIDE SEQUENCE [LARGE SCALE GENOMIC DNA]</scope>
    <source>
        <strain evidence="1 2">17XNL</strain>
    </source>
</reference>
<accession>Q7RC33</accession>